<gene>
    <name evidence="2" type="ORF">ERS852408_02234</name>
</gene>
<dbReference type="Pfam" id="PF23343">
    <property type="entry name" value="REP_ORF2-G2P"/>
    <property type="match status" value="1"/>
</dbReference>
<sequence>MSKAKECFAYNTKIIETPTTKEVYIYENPIFIHSKEKADLTDTSNRKKFDEMSAHKQYDSLKRKQKHYEQARWDIARIVDCNFDNKTKFVTLTFKENIQEILITNREFKYFIQRLNYYLYHTKTQLLKYLATWEKQKRGAIHYHVIFFDFPYIAKEKLQNLWSHGFIKINRIDVDSKENRGRYLSKYFGKDLDLKEHKKKAFFKSQNLKVPHETKVMLTEDILHDLQKENIVFQKEYTRQIYDTNAFLSTGSCLKDSSVIYIKIKKENPCVKGESYG</sequence>
<dbReference type="EMBL" id="CYYM01000015">
    <property type="protein sequence ID" value="CUO47144.1"/>
    <property type="molecule type" value="Genomic_DNA"/>
</dbReference>
<accession>A0A174FAI0</accession>
<dbReference type="AlphaFoldDB" id="A0A174FAI0"/>
<evidence type="ECO:0000313" key="2">
    <source>
        <dbReference type="EMBL" id="CUO47144.1"/>
    </source>
</evidence>
<evidence type="ECO:0000259" key="1">
    <source>
        <dbReference type="Pfam" id="PF23343"/>
    </source>
</evidence>
<reference evidence="2 3" key="1">
    <citation type="submission" date="2015-09" db="EMBL/GenBank/DDBJ databases">
        <authorList>
            <consortium name="Pathogen Informatics"/>
        </authorList>
    </citation>
    <scope>NUCLEOTIDE SEQUENCE [LARGE SCALE GENOMIC DNA]</scope>
    <source>
        <strain evidence="2 3">2789STDY5608851</strain>
    </source>
</reference>
<evidence type="ECO:0000313" key="3">
    <source>
        <dbReference type="Proteomes" id="UP000095380"/>
    </source>
</evidence>
<protein>
    <recommendedName>
        <fullName evidence="1">Replication-associated protein ORF2/G2P domain-containing protein</fullName>
    </recommendedName>
</protein>
<organism evidence="2 3">
    <name type="scientific">Dorea longicatena</name>
    <dbReference type="NCBI Taxonomy" id="88431"/>
    <lineage>
        <taxon>Bacteria</taxon>
        <taxon>Bacillati</taxon>
        <taxon>Bacillota</taxon>
        <taxon>Clostridia</taxon>
        <taxon>Lachnospirales</taxon>
        <taxon>Lachnospiraceae</taxon>
        <taxon>Dorea</taxon>
    </lineage>
</organism>
<dbReference type="InterPro" id="IPR056906">
    <property type="entry name" value="ORF2/G2P_dom"/>
</dbReference>
<proteinExistence type="predicted"/>
<dbReference type="Proteomes" id="UP000095380">
    <property type="component" value="Unassembled WGS sequence"/>
</dbReference>
<name>A0A174FAI0_9FIRM</name>
<feature type="domain" description="Replication-associated protein ORF2/G2P" evidence="1">
    <location>
        <begin position="88"/>
        <end position="191"/>
    </location>
</feature>
<dbReference type="RefSeq" id="WP_171029337.1">
    <property type="nucleotide sequence ID" value="NZ_CYYM01000015.1"/>
</dbReference>